<feature type="region of interest" description="Disordered" evidence="1">
    <location>
        <begin position="239"/>
        <end position="260"/>
    </location>
</feature>
<keyword evidence="2" id="KW-1133">Transmembrane helix</keyword>
<keyword evidence="5" id="KW-1185">Reference proteome</keyword>
<feature type="domain" description="Flotillin C-terminal" evidence="3">
    <location>
        <begin position="124"/>
        <end position="205"/>
    </location>
</feature>
<proteinExistence type="predicted"/>
<gene>
    <name evidence="4" type="ORF">ACFPQB_10075</name>
</gene>
<dbReference type="PANTHER" id="PTHR13806:SF46">
    <property type="entry name" value="FLOTILLIN-1-RELATED"/>
    <property type="match status" value="1"/>
</dbReference>
<organism evidence="4 5">
    <name type="scientific">Nocardioides vastitatis</name>
    <dbReference type="NCBI Taxonomy" id="2568655"/>
    <lineage>
        <taxon>Bacteria</taxon>
        <taxon>Bacillati</taxon>
        <taxon>Actinomycetota</taxon>
        <taxon>Actinomycetes</taxon>
        <taxon>Propionibacteriales</taxon>
        <taxon>Nocardioidaceae</taxon>
        <taxon>Nocardioides</taxon>
    </lineage>
</organism>
<evidence type="ECO:0000256" key="1">
    <source>
        <dbReference type="SAM" id="MobiDB-lite"/>
    </source>
</evidence>
<reference evidence="5" key="1">
    <citation type="journal article" date="2019" name="Int. J. Syst. Evol. Microbiol.">
        <title>The Global Catalogue of Microorganisms (GCM) 10K type strain sequencing project: providing services to taxonomists for standard genome sequencing and annotation.</title>
        <authorList>
            <consortium name="The Broad Institute Genomics Platform"/>
            <consortium name="The Broad Institute Genome Sequencing Center for Infectious Disease"/>
            <person name="Wu L."/>
            <person name="Ma J."/>
        </authorList>
    </citation>
    <scope>NUCLEOTIDE SEQUENCE [LARGE SCALE GENOMIC DNA]</scope>
    <source>
        <strain evidence="5">YIM 94188</strain>
    </source>
</reference>
<feature type="transmembrane region" description="Helical" evidence="2">
    <location>
        <begin position="63"/>
        <end position="84"/>
    </location>
</feature>
<evidence type="ECO:0000313" key="4">
    <source>
        <dbReference type="EMBL" id="MFC5729266.1"/>
    </source>
</evidence>
<keyword evidence="2" id="KW-0812">Transmembrane</keyword>
<evidence type="ECO:0000259" key="3">
    <source>
        <dbReference type="Pfam" id="PF15975"/>
    </source>
</evidence>
<dbReference type="Pfam" id="PF15975">
    <property type="entry name" value="Flot"/>
    <property type="match status" value="1"/>
</dbReference>
<evidence type="ECO:0000313" key="5">
    <source>
        <dbReference type="Proteomes" id="UP001596072"/>
    </source>
</evidence>
<evidence type="ECO:0000256" key="2">
    <source>
        <dbReference type="SAM" id="Phobius"/>
    </source>
</evidence>
<dbReference type="Proteomes" id="UP001596072">
    <property type="component" value="Unassembled WGS sequence"/>
</dbReference>
<dbReference type="EMBL" id="JBHSNS010000003">
    <property type="protein sequence ID" value="MFC5729266.1"/>
    <property type="molecule type" value="Genomic_DNA"/>
</dbReference>
<name>A0ABW0ZEG1_9ACTN</name>
<dbReference type="RefSeq" id="WP_240769816.1">
    <property type="nucleotide sequence ID" value="NZ_JBHSNS010000003.1"/>
</dbReference>
<sequence length="260" mass="26136">MTFFLALGIAGIVLVLLSLVVGDLLDGMLDALEADWISTAVIGGFVSAFGFGGAAADGAGLPWPLALVIGGAAGVAVGSFAWWLTGLVKDGPSDGTVSIADSVGQVGRVLTDIPNEGFGVVRVAEADATRAEGEAQAAATLAVGQAEAEAMDKRAEAFAHYNDAAVLQMLIEVLPQIAKEVAAPISAIDQLTILSSDGAGALPRQVTDNVTQTLQMLKTTTGLDLESLIHRSVERAASGMGAVAGPNGDTPAEAAGDATP</sequence>
<dbReference type="InterPro" id="IPR031905">
    <property type="entry name" value="Flotillin_C"/>
</dbReference>
<accession>A0ABW0ZEG1</accession>
<comment type="caution">
    <text evidence="4">The sequence shown here is derived from an EMBL/GenBank/DDBJ whole genome shotgun (WGS) entry which is preliminary data.</text>
</comment>
<dbReference type="PANTHER" id="PTHR13806">
    <property type="entry name" value="FLOTILLIN-RELATED"/>
    <property type="match status" value="1"/>
</dbReference>
<dbReference type="InterPro" id="IPR027705">
    <property type="entry name" value="Flotillin_fam"/>
</dbReference>
<keyword evidence="2" id="KW-0472">Membrane</keyword>
<feature type="transmembrane region" description="Helical" evidence="2">
    <location>
        <begin position="38"/>
        <end position="56"/>
    </location>
</feature>
<protein>
    <submittedName>
        <fullName evidence="4">Flotillin domain-containing protein</fullName>
    </submittedName>
</protein>